<proteinExistence type="predicted"/>
<sequence length="127" mass="14077">MNPQSQMTRRDSKRKRVGCGPVGGLNPSTGGLNVQFWNAMELKSTTAAFFLLFLLLSAPYFSRGELDMSDKNPEIYEIDYRGPETHSYIPPPNRSGGLPFIHGENPRGHRKSKGLKGGKIGENVRSL</sequence>
<evidence type="ECO:0000313" key="2">
    <source>
        <dbReference type="EMBL" id="RVW98694.1"/>
    </source>
</evidence>
<reference evidence="2 3" key="1">
    <citation type="journal article" date="2018" name="PLoS Genet.">
        <title>Population sequencing reveals clonal diversity and ancestral inbreeding in the grapevine cultivar Chardonnay.</title>
        <authorList>
            <person name="Roach M.J."/>
            <person name="Johnson D.L."/>
            <person name="Bohlmann J."/>
            <person name="van Vuuren H.J."/>
            <person name="Jones S.J."/>
            <person name="Pretorius I.S."/>
            <person name="Schmidt S.A."/>
            <person name="Borneman A.R."/>
        </authorList>
    </citation>
    <scope>NUCLEOTIDE SEQUENCE [LARGE SCALE GENOMIC DNA]</scope>
    <source>
        <strain evidence="3">cv. Chardonnay</strain>
        <tissue evidence="2">Leaf</tissue>
    </source>
</reference>
<gene>
    <name evidence="2" type="ORF">CK203_023954</name>
</gene>
<evidence type="ECO:0000256" key="1">
    <source>
        <dbReference type="SAM" id="MobiDB-lite"/>
    </source>
</evidence>
<dbReference type="AlphaFoldDB" id="A0A438IPQ1"/>
<dbReference type="EMBL" id="QGNW01000091">
    <property type="protein sequence ID" value="RVW98694.1"/>
    <property type="molecule type" value="Genomic_DNA"/>
</dbReference>
<protein>
    <submittedName>
        <fullName evidence="2">Uncharacterized protein</fullName>
    </submittedName>
</protein>
<comment type="caution">
    <text evidence="2">The sequence shown here is derived from an EMBL/GenBank/DDBJ whole genome shotgun (WGS) entry which is preliminary data.</text>
</comment>
<organism evidence="2 3">
    <name type="scientific">Vitis vinifera</name>
    <name type="common">Grape</name>
    <dbReference type="NCBI Taxonomy" id="29760"/>
    <lineage>
        <taxon>Eukaryota</taxon>
        <taxon>Viridiplantae</taxon>
        <taxon>Streptophyta</taxon>
        <taxon>Embryophyta</taxon>
        <taxon>Tracheophyta</taxon>
        <taxon>Spermatophyta</taxon>
        <taxon>Magnoliopsida</taxon>
        <taxon>eudicotyledons</taxon>
        <taxon>Gunneridae</taxon>
        <taxon>Pentapetalae</taxon>
        <taxon>rosids</taxon>
        <taxon>Vitales</taxon>
        <taxon>Vitaceae</taxon>
        <taxon>Viteae</taxon>
        <taxon>Vitis</taxon>
    </lineage>
</organism>
<feature type="region of interest" description="Disordered" evidence="1">
    <location>
        <begin position="1"/>
        <end position="30"/>
    </location>
</feature>
<dbReference type="Proteomes" id="UP000288805">
    <property type="component" value="Unassembled WGS sequence"/>
</dbReference>
<name>A0A438IPQ1_VITVI</name>
<accession>A0A438IPQ1</accession>
<feature type="region of interest" description="Disordered" evidence="1">
    <location>
        <begin position="83"/>
        <end position="127"/>
    </location>
</feature>
<evidence type="ECO:0000313" key="3">
    <source>
        <dbReference type="Proteomes" id="UP000288805"/>
    </source>
</evidence>